<dbReference type="AlphaFoldDB" id="X1D605"/>
<gene>
    <name evidence="1" type="ORF">S01H4_54793</name>
</gene>
<feature type="non-terminal residue" evidence="1">
    <location>
        <position position="190"/>
    </location>
</feature>
<dbReference type="EMBL" id="BART01031558">
    <property type="protein sequence ID" value="GAH15642.1"/>
    <property type="molecule type" value="Genomic_DNA"/>
</dbReference>
<comment type="caution">
    <text evidence="1">The sequence shown here is derived from an EMBL/GenBank/DDBJ whole genome shotgun (WGS) entry which is preliminary data.</text>
</comment>
<name>X1D605_9ZZZZ</name>
<proteinExistence type="predicted"/>
<reference evidence="1" key="1">
    <citation type="journal article" date="2014" name="Front. Microbiol.">
        <title>High frequency of phylogenetically diverse reductive dehalogenase-homologous genes in deep subseafloor sedimentary metagenomes.</title>
        <authorList>
            <person name="Kawai M."/>
            <person name="Futagami T."/>
            <person name="Toyoda A."/>
            <person name="Takaki Y."/>
            <person name="Nishi S."/>
            <person name="Hori S."/>
            <person name="Arai W."/>
            <person name="Tsubouchi T."/>
            <person name="Morono Y."/>
            <person name="Uchiyama I."/>
            <person name="Ito T."/>
            <person name="Fujiyama A."/>
            <person name="Inagaki F."/>
            <person name="Takami H."/>
        </authorList>
    </citation>
    <scope>NUCLEOTIDE SEQUENCE</scope>
    <source>
        <strain evidence="1">Expedition CK06-06</strain>
    </source>
</reference>
<evidence type="ECO:0008006" key="2">
    <source>
        <dbReference type="Google" id="ProtNLM"/>
    </source>
</evidence>
<organism evidence="1">
    <name type="scientific">marine sediment metagenome</name>
    <dbReference type="NCBI Taxonomy" id="412755"/>
    <lineage>
        <taxon>unclassified sequences</taxon>
        <taxon>metagenomes</taxon>
        <taxon>ecological metagenomes</taxon>
    </lineage>
</organism>
<sequence>MTRQKESKVSQLIHKGVRIDCPDSIEIGEEVDVGEISGQGVVIHAGSKIFGDTTLILRDARIGFEAPATVKNCQIGPEVELNGGFFQDAVFLANAKAGLGSHVRAASIFEEQSSIAHTVGTKHTILFPFVTLGSLINFCDCLMAGGTSRKNHSEVGSSYIHFNFTPNQDKATASLIGDVPKGVMLNQPPI</sequence>
<dbReference type="InterPro" id="IPR011004">
    <property type="entry name" value="Trimer_LpxA-like_sf"/>
</dbReference>
<evidence type="ECO:0000313" key="1">
    <source>
        <dbReference type="EMBL" id="GAH15642.1"/>
    </source>
</evidence>
<accession>X1D605</accession>
<protein>
    <recommendedName>
        <fullName evidence="2">UDP-N-acetylglucosamine pyrophosphorylase</fullName>
    </recommendedName>
</protein>
<dbReference type="SUPFAM" id="SSF51161">
    <property type="entry name" value="Trimeric LpxA-like enzymes"/>
    <property type="match status" value="1"/>
</dbReference>
<dbReference type="Gene3D" id="2.160.10.10">
    <property type="entry name" value="Hexapeptide repeat proteins"/>
    <property type="match status" value="1"/>
</dbReference>